<evidence type="ECO:0000313" key="1">
    <source>
        <dbReference type="EMBL" id="MBO8194070.1"/>
    </source>
</evidence>
<comment type="caution">
    <text evidence="1">The sequence shown here is derived from an EMBL/GenBank/DDBJ whole genome shotgun (WGS) entry which is preliminary data.</text>
</comment>
<proteinExistence type="predicted"/>
<feature type="non-terminal residue" evidence="1">
    <location>
        <position position="74"/>
    </location>
</feature>
<sequence length="74" mass="8252">MARRLAGGHTAARLRGGTRGWGRGADAGVARRLSRDGPGVLLRGLMRLLWLVRRLLLMWGPRLGLVWELRLGRL</sequence>
<keyword evidence="2" id="KW-1185">Reference proteome</keyword>
<gene>
    <name evidence="1" type="ORF">ITI46_20735</name>
</gene>
<evidence type="ECO:0000313" key="2">
    <source>
        <dbReference type="Proteomes" id="UP001519064"/>
    </source>
</evidence>
<name>A0ABS3XF99_9ACTN</name>
<protein>
    <submittedName>
        <fullName evidence="1">Uncharacterized protein</fullName>
    </submittedName>
</protein>
<dbReference type="Proteomes" id="UP001519064">
    <property type="component" value="Unassembled WGS sequence"/>
</dbReference>
<accession>A0ABS3XF99</accession>
<organism evidence="1 2">
    <name type="scientific">Streptomyces oryzae</name>
    <dbReference type="NCBI Taxonomy" id="1434886"/>
    <lineage>
        <taxon>Bacteria</taxon>
        <taxon>Bacillati</taxon>
        <taxon>Actinomycetota</taxon>
        <taxon>Actinomycetes</taxon>
        <taxon>Kitasatosporales</taxon>
        <taxon>Streptomycetaceae</taxon>
        <taxon>Streptomyces</taxon>
    </lineage>
</organism>
<reference evidence="1 2" key="1">
    <citation type="submission" date="2020-11" db="EMBL/GenBank/DDBJ databases">
        <title>Streptomyces spirodelae sp. nov., isolated from duckweed.</title>
        <authorList>
            <person name="Saimee Y."/>
            <person name="Duangmal K."/>
        </authorList>
    </citation>
    <scope>NUCLEOTIDE SEQUENCE [LARGE SCALE GENOMIC DNA]</scope>
    <source>
        <strain evidence="1 2">S16-07</strain>
    </source>
</reference>
<dbReference type="EMBL" id="JADKMA010000108">
    <property type="protein sequence ID" value="MBO8194070.1"/>
    <property type="molecule type" value="Genomic_DNA"/>
</dbReference>